<feature type="region of interest" description="Disordered" evidence="1">
    <location>
        <begin position="888"/>
        <end position="941"/>
    </location>
</feature>
<feature type="compositionally biased region" description="Polar residues" evidence="1">
    <location>
        <begin position="423"/>
        <end position="436"/>
    </location>
</feature>
<evidence type="ECO:0000259" key="2">
    <source>
        <dbReference type="SMART" id="SM01327"/>
    </source>
</evidence>
<evidence type="ECO:0000256" key="1">
    <source>
        <dbReference type="SAM" id="MobiDB-lite"/>
    </source>
</evidence>
<feature type="region of interest" description="Disordered" evidence="1">
    <location>
        <begin position="811"/>
        <end position="852"/>
    </location>
</feature>
<feature type="compositionally biased region" description="Basic and acidic residues" evidence="1">
    <location>
        <begin position="623"/>
        <end position="665"/>
    </location>
</feature>
<feature type="region of interest" description="Disordered" evidence="1">
    <location>
        <begin position="1"/>
        <end position="130"/>
    </location>
</feature>
<proteinExistence type="predicted"/>
<feature type="compositionally biased region" description="Low complexity" evidence="1">
    <location>
        <begin position="613"/>
        <end position="622"/>
    </location>
</feature>
<name>A0AA38R3U0_9PEZI</name>
<dbReference type="SMART" id="SM01327">
    <property type="entry name" value="Zds_C"/>
    <property type="match status" value="1"/>
</dbReference>
<feature type="compositionally biased region" description="Basic and acidic residues" evidence="1">
    <location>
        <begin position="596"/>
        <end position="612"/>
    </location>
</feature>
<feature type="compositionally biased region" description="Polar residues" evidence="1">
    <location>
        <begin position="505"/>
        <end position="522"/>
    </location>
</feature>
<feature type="compositionally biased region" description="Basic and acidic residues" evidence="1">
    <location>
        <begin position="888"/>
        <end position="899"/>
    </location>
</feature>
<feature type="compositionally biased region" description="Basic and acidic residues" evidence="1">
    <location>
        <begin position="78"/>
        <end position="87"/>
    </location>
</feature>
<feature type="compositionally biased region" description="Polar residues" evidence="1">
    <location>
        <begin position="444"/>
        <end position="465"/>
    </location>
</feature>
<protein>
    <submittedName>
        <fullName evidence="3">Protein zds1</fullName>
    </submittedName>
</protein>
<feature type="domain" description="Protein Zds1 C-terminal" evidence="2">
    <location>
        <begin position="753"/>
        <end position="805"/>
    </location>
</feature>
<dbReference type="PANTHER" id="PTHR28089:SF1">
    <property type="entry name" value="PROTEIN ZDS1-RELATED"/>
    <property type="match status" value="1"/>
</dbReference>
<dbReference type="InterPro" id="IPR040206">
    <property type="entry name" value="Zds1/2"/>
</dbReference>
<dbReference type="InterPro" id="IPR013941">
    <property type="entry name" value="ZDS1_C"/>
</dbReference>
<keyword evidence="4" id="KW-1185">Reference proteome</keyword>
<feature type="compositionally biased region" description="Basic and acidic residues" evidence="1">
    <location>
        <begin position="820"/>
        <end position="832"/>
    </location>
</feature>
<evidence type="ECO:0000313" key="4">
    <source>
        <dbReference type="Proteomes" id="UP001174694"/>
    </source>
</evidence>
<dbReference type="GO" id="GO:0005737">
    <property type="term" value="C:cytoplasm"/>
    <property type="evidence" value="ECO:0007669"/>
    <property type="project" value="TreeGrafter"/>
</dbReference>
<gene>
    <name evidence="3" type="ORF">NKR23_g11375</name>
</gene>
<feature type="compositionally biased region" description="Low complexity" evidence="1">
    <location>
        <begin position="466"/>
        <end position="477"/>
    </location>
</feature>
<feature type="compositionally biased region" description="Polar residues" evidence="1">
    <location>
        <begin position="258"/>
        <end position="268"/>
    </location>
</feature>
<evidence type="ECO:0000313" key="3">
    <source>
        <dbReference type="EMBL" id="KAJ9132184.1"/>
    </source>
</evidence>
<sequence length="941" mass="104868">MTSSRPRDVGGSFASRRGHASQLSISDPSHHVTEAIGTLYGSDDEDSGPEARPDNRRPLSFIASPYGGEQINKLPTADLDRGDDPRRALLRTTSDNTTLTVSSASNGIGGGMRKSHTLPGRMPSQRNSSYENGSIPAIPPMSPLSPTLSLRDVQAAESAEFSLSSSPNDIAQELSNLQALRRMSMDVGNNSDPDLMPFQNLVAMPPIAPKGDDDENDPSRLLWVPAGVHPELAPEQFKNFLESRVNSMKRRSGESLLSVDSLQRNDSGSLRRKKSMLSKQIDNSGGRGADDYVDGAERLERKKSLNGESTSEVTLDELVKDPTKVVQKLAQETRQEAILEEGAQDDMPILPVAPGMGLRRSTRTTYRKGGSLRGDRVPFSKRLAARQAEKEAEETTAPVPKVEAPPGHSLNRVQSEPVAENYSRPTRSVRRQQNFTRELHDSPSQESQDAFSPTDSQASEQSFPIRTTLSDTSRTSSPVPQIIATPPSEELEPPQAEQLSRPYPQRSSSQKANAQLLAQQTSEPQQPVVEGPPPRSSKRPPLVRAPHTSPPGSQSNIENQPPRNQTLNDIANHPSPVPGSGAMRTDSLTFIPTMAPEEKKSDRKSRDADAESTKSSGSGWKWFKSDDKDKKKKDKDKEKEKEKEKEDAAKKSKSKSGDKGHESARLDVIQNSIDNAVSRGRESLLLDRESIDNKLLEERKKESSRKSTDGKKEKDGFFGSFFSGSKKKGDRDSTSSKKNQRGLSPDPPPPRQLQPDIDYPYTRFPILEERAIYRMAHIKLANPKRSLLSQVLLSNFMYSYLAKIQAMHPQLQVPVSPQQKRQEEERKRKEQQEQQAYLEKQMREQQQQQQGNEDSIDNYNFEYHRATAQYAESGDGAVQYVDDSEIYDYEHRHEQHDGSSHQNGGYRANDGYGNQHGSQDYYDYGHHNGGGQRREEDEEMW</sequence>
<dbReference type="GO" id="GO:0030010">
    <property type="term" value="P:establishment of cell polarity"/>
    <property type="evidence" value="ECO:0007669"/>
    <property type="project" value="TreeGrafter"/>
</dbReference>
<feature type="compositionally biased region" description="Polar residues" evidence="1">
    <location>
        <begin position="91"/>
        <end position="106"/>
    </location>
</feature>
<dbReference type="PANTHER" id="PTHR28089">
    <property type="entry name" value="PROTEIN ZDS1-RELATED"/>
    <property type="match status" value="1"/>
</dbReference>
<feature type="compositionally biased region" description="Basic and acidic residues" evidence="1">
    <location>
        <begin position="679"/>
        <end position="716"/>
    </location>
</feature>
<comment type="caution">
    <text evidence="3">The sequence shown here is derived from an EMBL/GenBank/DDBJ whole genome shotgun (WGS) entry which is preliminary data.</text>
</comment>
<reference evidence="3" key="1">
    <citation type="submission" date="2022-07" db="EMBL/GenBank/DDBJ databases">
        <title>Fungi with potential for degradation of polypropylene.</title>
        <authorList>
            <person name="Gostincar C."/>
        </authorList>
    </citation>
    <scope>NUCLEOTIDE SEQUENCE</scope>
    <source>
        <strain evidence="3">EXF-13308</strain>
    </source>
</reference>
<dbReference type="Proteomes" id="UP001174694">
    <property type="component" value="Unassembled WGS sequence"/>
</dbReference>
<organism evidence="3 4">
    <name type="scientific">Pleurostoma richardsiae</name>
    <dbReference type="NCBI Taxonomy" id="41990"/>
    <lineage>
        <taxon>Eukaryota</taxon>
        <taxon>Fungi</taxon>
        <taxon>Dikarya</taxon>
        <taxon>Ascomycota</taxon>
        <taxon>Pezizomycotina</taxon>
        <taxon>Sordariomycetes</taxon>
        <taxon>Sordariomycetidae</taxon>
        <taxon>Calosphaeriales</taxon>
        <taxon>Pleurostomataceae</taxon>
        <taxon>Pleurostoma</taxon>
    </lineage>
</organism>
<accession>A0AA38R3U0</accession>
<dbReference type="AlphaFoldDB" id="A0AA38R3U0"/>
<dbReference type="EMBL" id="JANBVO010000060">
    <property type="protein sequence ID" value="KAJ9132184.1"/>
    <property type="molecule type" value="Genomic_DNA"/>
</dbReference>
<feature type="compositionally biased region" description="Polar residues" evidence="1">
    <location>
        <begin position="550"/>
        <end position="569"/>
    </location>
</feature>
<feature type="region of interest" description="Disordered" evidence="1">
    <location>
        <begin position="251"/>
        <end position="293"/>
    </location>
</feature>
<dbReference type="Pfam" id="PF08632">
    <property type="entry name" value="Zds_C"/>
    <property type="match status" value="1"/>
</dbReference>
<feature type="region of interest" description="Disordered" evidence="1">
    <location>
        <begin position="366"/>
        <end position="758"/>
    </location>
</feature>
<dbReference type="GO" id="GO:0010971">
    <property type="term" value="P:positive regulation of G2/M transition of mitotic cell cycle"/>
    <property type="evidence" value="ECO:0007669"/>
    <property type="project" value="TreeGrafter"/>
</dbReference>